<evidence type="ECO:0000256" key="3">
    <source>
        <dbReference type="ARBA" id="ARBA00023163"/>
    </source>
</evidence>
<proteinExistence type="predicted"/>
<protein>
    <submittedName>
        <fullName evidence="5">GntR family transcriptional regulator</fullName>
    </submittedName>
</protein>
<dbReference type="SMART" id="SM00345">
    <property type="entry name" value="HTH_GNTR"/>
    <property type="match status" value="1"/>
</dbReference>
<keyword evidence="3" id="KW-0804">Transcription</keyword>
<evidence type="ECO:0000256" key="1">
    <source>
        <dbReference type="ARBA" id="ARBA00023015"/>
    </source>
</evidence>
<evidence type="ECO:0000313" key="6">
    <source>
        <dbReference type="Proteomes" id="UP001156691"/>
    </source>
</evidence>
<sequence>MSAAAPSLHLTDRVKLGLLRFIEAERLVPGDKLPPAEQLCRKFSVSRTVVREAIASLKAEGRVRSLRGSGVYVAEARDVTGRVSMFMAAPQEIGDILDFMEFRIAVEVEAAGLAAERRTETNLLRMEQAMAQFHRHMADSSLATDSDRAFHRAIADATNNGRFQMFVDEMGGRLIPRRALGASFKDEASKSTFLETIEAEHRHVFTAIAERRPDEARLAMRRHLEDGRRRYREWSLARDLPATR</sequence>
<dbReference type="InterPro" id="IPR000524">
    <property type="entry name" value="Tscrpt_reg_HTH_GntR"/>
</dbReference>
<dbReference type="Gene3D" id="1.10.10.10">
    <property type="entry name" value="Winged helix-like DNA-binding domain superfamily/Winged helix DNA-binding domain"/>
    <property type="match status" value="1"/>
</dbReference>
<keyword evidence="1" id="KW-0805">Transcription regulation</keyword>
<dbReference type="SUPFAM" id="SSF48008">
    <property type="entry name" value="GntR ligand-binding domain-like"/>
    <property type="match status" value="1"/>
</dbReference>
<keyword evidence="2" id="KW-0238">DNA-binding</keyword>
<comment type="caution">
    <text evidence="5">The sequence shown here is derived from an EMBL/GenBank/DDBJ whole genome shotgun (WGS) entry which is preliminary data.</text>
</comment>
<dbReference type="Pfam" id="PF00392">
    <property type="entry name" value="GntR"/>
    <property type="match status" value="1"/>
</dbReference>
<dbReference type="InterPro" id="IPR008920">
    <property type="entry name" value="TF_FadR/GntR_C"/>
</dbReference>
<reference evidence="6" key="1">
    <citation type="journal article" date="2019" name="Int. J. Syst. Evol. Microbiol.">
        <title>The Global Catalogue of Microorganisms (GCM) 10K type strain sequencing project: providing services to taxonomists for standard genome sequencing and annotation.</title>
        <authorList>
            <consortium name="The Broad Institute Genomics Platform"/>
            <consortium name="The Broad Institute Genome Sequencing Center for Infectious Disease"/>
            <person name="Wu L."/>
            <person name="Ma J."/>
        </authorList>
    </citation>
    <scope>NUCLEOTIDE SEQUENCE [LARGE SCALE GENOMIC DNA]</scope>
    <source>
        <strain evidence="6">NBRC 112416</strain>
    </source>
</reference>
<feature type="domain" description="HTH gntR-type" evidence="4">
    <location>
        <begin position="8"/>
        <end position="76"/>
    </location>
</feature>
<dbReference type="PROSITE" id="PS50949">
    <property type="entry name" value="HTH_GNTR"/>
    <property type="match status" value="1"/>
</dbReference>
<dbReference type="SUPFAM" id="SSF46785">
    <property type="entry name" value="Winged helix' DNA-binding domain"/>
    <property type="match status" value="1"/>
</dbReference>
<dbReference type="EMBL" id="BSNS01000022">
    <property type="protein sequence ID" value="GLQ57011.1"/>
    <property type="molecule type" value="Genomic_DNA"/>
</dbReference>
<dbReference type="RefSeq" id="WP_284342389.1">
    <property type="nucleotide sequence ID" value="NZ_BSNS01000022.1"/>
</dbReference>
<dbReference type="InterPro" id="IPR011711">
    <property type="entry name" value="GntR_C"/>
</dbReference>
<dbReference type="PANTHER" id="PTHR43537:SF5">
    <property type="entry name" value="UXU OPERON TRANSCRIPTIONAL REGULATOR"/>
    <property type="match status" value="1"/>
</dbReference>
<dbReference type="PANTHER" id="PTHR43537">
    <property type="entry name" value="TRANSCRIPTIONAL REGULATOR, GNTR FAMILY"/>
    <property type="match status" value="1"/>
</dbReference>
<dbReference type="Gene3D" id="1.20.120.530">
    <property type="entry name" value="GntR ligand-binding domain-like"/>
    <property type="match status" value="1"/>
</dbReference>
<evidence type="ECO:0000256" key="2">
    <source>
        <dbReference type="ARBA" id="ARBA00023125"/>
    </source>
</evidence>
<organism evidence="5 6">
    <name type="scientific">Devosia nitrariae</name>
    <dbReference type="NCBI Taxonomy" id="2071872"/>
    <lineage>
        <taxon>Bacteria</taxon>
        <taxon>Pseudomonadati</taxon>
        <taxon>Pseudomonadota</taxon>
        <taxon>Alphaproteobacteria</taxon>
        <taxon>Hyphomicrobiales</taxon>
        <taxon>Devosiaceae</taxon>
        <taxon>Devosia</taxon>
    </lineage>
</organism>
<gene>
    <name evidence="5" type="ORF">GCM10010862_42700</name>
</gene>
<dbReference type="PRINTS" id="PR00035">
    <property type="entry name" value="HTHGNTR"/>
</dbReference>
<dbReference type="InterPro" id="IPR036388">
    <property type="entry name" value="WH-like_DNA-bd_sf"/>
</dbReference>
<accession>A0ABQ5WB39</accession>
<dbReference type="InterPro" id="IPR036390">
    <property type="entry name" value="WH_DNA-bd_sf"/>
</dbReference>
<dbReference type="SMART" id="SM00895">
    <property type="entry name" value="FCD"/>
    <property type="match status" value="1"/>
</dbReference>
<dbReference type="CDD" id="cd07377">
    <property type="entry name" value="WHTH_GntR"/>
    <property type="match status" value="1"/>
</dbReference>
<name>A0ABQ5WB39_9HYPH</name>
<dbReference type="Pfam" id="PF07729">
    <property type="entry name" value="FCD"/>
    <property type="match status" value="1"/>
</dbReference>
<evidence type="ECO:0000259" key="4">
    <source>
        <dbReference type="PROSITE" id="PS50949"/>
    </source>
</evidence>
<evidence type="ECO:0000313" key="5">
    <source>
        <dbReference type="EMBL" id="GLQ57011.1"/>
    </source>
</evidence>
<dbReference type="Proteomes" id="UP001156691">
    <property type="component" value="Unassembled WGS sequence"/>
</dbReference>
<keyword evidence="6" id="KW-1185">Reference proteome</keyword>